<dbReference type="InParanoid" id="D8QR78"/>
<protein>
    <submittedName>
        <fullName evidence="1">Uncharacterized protein</fullName>
    </submittedName>
</protein>
<gene>
    <name evidence="1" type="ORF">SELMODRAFT_402609</name>
</gene>
<name>D8QR78_SELML</name>
<dbReference type="HOGENOM" id="CLU_1404622_0_0_1"/>
<dbReference type="AlphaFoldDB" id="D8QR78"/>
<evidence type="ECO:0000313" key="2">
    <source>
        <dbReference type="Proteomes" id="UP000001514"/>
    </source>
</evidence>
<sequence>MVALPLREYLDIVLSPGEHNDHFYLAQVPIHVEGSTEKPQLASLESEISMWLEIDKGKDFSSLKFLFSLQFFGDEAAPIELQSRKMSAVMECPVRVEDTLGNDQMECSKGCIGKSEILIYPYYKCCGDKHHKFTYSGTIRPTKDRDVNMECPKKRIKKQQQQQHKPNRLSGGKKDIVLSLIKSLIEDIEDGHIS</sequence>
<dbReference type="EMBL" id="GL377565">
    <property type="protein sequence ID" value="EFJ37937.1"/>
    <property type="molecule type" value="Genomic_DNA"/>
</dbReference>
<reference evidence="1 2" key="1">
    <citation type="journal article" date="2011" name="Science">
        <title>The Selaginella genome identifies genetic changes associated with the evolution of vascular plants.</title>
        <authorList>
            <person name="Banks J.A."/>
            <person name="Nishiyama T."/>
            <person name="Hasebe M."/>
            <person name="Bowman J.L."/>
            <person name="Gribskov M."/>
            <person name="dePamphilis C."/>
            <person name="Albert V.A."/>
            <person name="Aono N."/>
            <person name="Aoyama T."/>
            <person name="Ambrose B.A."/>
            <person name="Ashton N.W."/>
            <person name="Axtell M.J."/>
            <person name="Barker E."/>
            <person name="Barker M.S."/>
            <person name="Bennetzen J.L."/>
            <person name="Bonawitz N.D."/>
            <person name="Chapple C."/>
            <person name="Cheng C."/>
            <person name="Correa L.G."/>
            <person name="Dacre M."/>
            <person name="DeBarry J."/>
            <person name="Dreyer I."/>
            <person name="Elias M."/>
            <person name="Engstrom E.M."/>
            <person name="Estelle M."/>
            <person name="Feng L."/>
            <person name="Finet C."/>
            <person name="Floyd S.K."/>
            <person name="Frommer W.B."/>
            <person name="Fujita T."/>
            <person name="Gramzow L."/>
            <person name="Gutensohn M."/>
            <person name="Harholt J."/>
            <person name="Hattori M."/>
            <person name="Heyl A."/>
            <person name="Hirai T."/>
            <person name="Hiwatashi Y."/>
            <person name="Ishikawa M."/>
            <person name="Iwata M."/>
            <person name="Karol K.G."/>
            <person name="Koehler B."/>
            <person name="Kolukisaoglu U."/>
            <person name="Kubo M."/>
            <person name="Kurata T."/>
            <person name="Lalonde S."/>
            <person name="Li K."/>
            <person name="Li Y."/>
            <person name="Litt A."/>
            <person name="Lyons E."/>
            <person name="Manning G."/>
            <person name="Maruyama T."/>
            <person name="Michael T.P."/>
            <person name="Mikami K."/>
            <person name="Miyazaki S."/>
            <person name="Morinaga S."/>
            <person name="Murata T."/>
            <person name="Mueller-Roeber B."/>
            <person name="Nelson D.R."/>
            <person name="Obara M."/>
            <person name="Oguri Y."/>
            <person name="Olmstead R.G."/>
            <person name="Onodera N."/>
            <person name="Petersen B.L."/>
            <person name="Pils B."/>
            <person name="Prigge M."/>
            <person name="Rensing S.A."/>
            <person name="Riano-Pachon D.M."/>
            <person name="Roberts A.W."/>
            <person name="Sato Y."/>
            <person name="Scheller H.V."/>
            <person name="Schulz B."/>
            <person name="Schulz C."/>
            <person name="Shakirov E.V."/>
            <person name="Shibagaki N."/>
            <person name="Shinohara N."/>
            <person name="Shippen D.E."/>
            <person name="Soerensen I."/>
            <person name="Sotooka R."/>
            <person name="Sugimoto N."/>
            <person name="Sugita M."/>
            <person name="Sumikawa N."/>
            <person name="Tanurdzic M."/>
            <person name="Theissen G."/>
            <person name="Ulvskov P."/>
            <person name="Wakazuki S."/>
            <person name="Weng J.K."/>
            <person name="Willats W.W."/>
            <person name="Wipf D."/>
            <person name="Wolf P.G."/>
            <person name="Yang L."/>
            <person name="Zimmer A.D."/>
            <person name="Zhu Q."/>
            <person name="Mitros T."/>
            <person name="Hellsten U."/>
            <person name="Loque D."/>
            <person name="Otillar R."/>
            <person name="Salamov A."/>
            <person name="Schmutz J."/>
            <person name="Shapiro H."/>
            <person name="Lindquist E."/>
            <person name="Lucas S."/>
            <person name="Rokhsar D."/>
            <person name="Grigoriev I.V."/>
        </authorList>
    </citation>
    <scope>NUCLEOTIDE SEQUENCE [LARGE SCALE GENOMIC DNA]</scope>
</reference>
<evidence type="ECO:0000313" key="1">
    <source>
        <dbReference type="EMBL" id="EFJ37937.1"/>
    </source>
</evidence>
<accession>D8QR78</accession>
<dbReference type="KEGG" id="smo:SELMODRAFT_402609"/>
<proteinExistence type="predicted"/>
<dbReference type="Gramene" id="EFJ37937">
    <property type="protein sequence ID" value="EFJ37937"/>
    <property type="gene ID" value="SELMODRAFT_402609"/>
</dbReference>
<dbReference type="Proteomes" id="UP000001514">
    <property type="component" value="Unassembled WGS sequence"/>
</dbReference>
<organism evidence="2">
    <name type="scientific">Selaginella moellendorffii</name>
    <name type="common">Spikemoss</name>
    <dbReference type="NCBI Taxonomy" id="88036"/>
    <lineage>
        <taxon>Eukaryota</taxon>
        <taxon>Viridiplantae</taxon>
        <taxon>Streptophyta</taxon>
        <taxon>Embryophyta</taxon>
        <taxon>Tracheophyta</taxon>
        <taxon>Lycopodiopsida</taxon>
        <taxon>Selaginellales</taxon>
        <taxon>Selaginellaceae</taxon>
        <taxon>Selaginella</taxon>
    </lineage>
</organism>
<keyword evidence="2" id="KW-1185">Reference proteome</keyword>